<dbReference type="RefSeq" id="YP_009310789.1">
    <property type="nucleotide sequence ID" value="NC_031510.1"/>
</dbReference>
<dbReference type="GO" id="GO:0009536">
    <property type="term" value="C:plastid"/>
    <property type="evidence" value="ECO:0007669"/>
    <property type="project" value="UniProtKB-ARBA"/>
</dbReference>
<keyword evidence="2 8" id="KW-0645">Protease</keyword>
<keyword evidence="8" id="KW-0934">Plastid</keyword>
<dbReference type="GO" id="GO:0004176">
    <property type="term" value="F:ATP-dependent peptidase activity"/>
    <property type="evidence" value="ECO:0007669"/>
    <property type="project" value="InterPro"/>
</dbReference>
<evidence type="ECO:0000256" key="7">
    <source>
        <dbReference type="RuleBase" id="RU003567"/>
    </source>
</evidence>
<name>A0A1D8GX57_9CHLO</name>
<dbReference type="AlphaFoldDB" id="A0A1D8GX57"/>
<dbReference type="InterPro" id="IPR001907">
    <property type="entry name" value="ClpP"/>
</dbReference>
<gene>
    <name evidence="8" type="primary">clpP</name>
</gene>
<dbReference type="PANTHER" id="PTHR10381:SF11">
    <property type="entry name" value="ATP-DEPENDENT CLP PROTEASE PROTEOLYTIC SUBUNIT, MITOCHONDRIAL"/>
    <property type="match status" value="1"/>
</dbReference>
<dbReference type="Pfam" id="PF00574">
    <property type="entry name" value="CLP_protease"/>
    <property type="match status" value="1"/>
</dbReference>
<proteinExistence type="inferred from homology"/>
<dbReference type="EMBL" id="KX507373">
    <property type="protein sequence ID" value="AOT84288.1"/>
    <property type="molecule type" value="Genomic_DNA"/>
</dbReference>
<protein>
    <recommendedName>
        <fullName evidence="7">ATP-dependent Clp protease proteolytic subunit</fullName>
    </recommendedName>
</protein>
<organism evidence="8">
    <name type="scientific">Oedocladium carolinianum</name>
    <dbReference type="NCBI Taxonomy" id="55992"/>
    <lineage>
        <taxon>Eukaryota</taxon>
        <taxon>Viridiplantae</taxon>
        <taxon>Chlorophyta</taxon>
        <taxon>core chlorophytes</taxon>
        <taxon>Chlorophyceae</taxon>
        <taxon>OCC clade</taxon>
        <taxon>Oedogoniales</taxon>
        <taxon>Oedogoniaceae</taxon>
        <taxon>Oedocladium</taxon>
    </lineage>
</organism>
<dbReference type="GO" id="GO:0051117">
    <property type="term" value="F:ATPase binding"/>
    <property type="evidence" value="ECO:0007669"/>
    <property type="project" value="TreeGrafter"/>
</dbReference>
<feature type="active site" evidence="6">
    <location>
        <position position="451"/>
    </location>
</feature>
<geneLocation type="chloroplast" evidence="8"/>
<dbReference type="GO" id="GO:0009368">
    <property type="term" value="C:endopeptidase Clp complex"/>
    <property type="evidence" value="ECO:0007669"/>
    <property type="project" value="TreeGrafter"/>
</dbReference>
<dbReference type="PROSITE" id="PS00382">
    <property type="entry name" value="CLP_PROTEASE_HIS"/>
    <property type="match status" value="1"/>
</dbReference>
<dbReference type="Gene3D" id="3.90.226.10">
    <property type="entry name" value="2-enoyl-CoA Hydratase, Chain A, domain 1"/>
    <property type="match status" value="1"/>
</dbReference>
<evidence type="ECO:0000256" key="3">
    <source>
        <dbReference type="ARBA" id="ARBA00022801"/>
    </source>
</evidence>
<keyword evidence="4" id="KW-0720">Serine protease</keyword>
<dbReference type="GO" id="GO:0004252">
    <property type="term" value="F:serine-type endopeptidase activity"/>
    <property type="evidence" value="ECO:0007669"/>
    <property type="project" value="UniProtKB-EC"/>
</dbReference>
<evidence type="ECO:0000256" key="2">
    <source>
        <dbReference type="ARBA" id="ARBA00022670"/>
    </source>
</evidence>
<sequence length="567" mass="65933">MPVGVPKVLYYWDDELPLQWIDLYHLIFRRRLIFVMSELDQELCNQIAGMMIYIHFEDKRKELEKKGVQVGDIFEQTTESNNSLNKNETSSTKNLSYQLTYQDLMDYETIWDLEADIQSDYYMNIYNNKNVHNNSSNDYYEHPFSDSSWISNQFNSNLSFNNNFSKQKKIDTFLPLVNKFDNNKGLNNLTMPSNEIHLINQFQTYGYSNILKQYSNFFEQWATMIYALGDKVRNGYYYDKSRWVHPSKEKTQLLLQNTNLQNPIQHIADNLKTDLVSDLFANKSMFAQKNLIYKTLIYYMNFFQFSNNTNQYAELIDRRCFKENIKRSHSKDKRTKQLFGRPYTYLKTGLDISMLKTSTILEKKRKREEAEDLIFSESQERMQEQKRVFVFINSTGGSVHSGITVYDALQFVKAGTVTVCLGTAFSASSLVLAGGNIGHRYVSEGGHVMIHQPEGGIQGQASDVVVDTHELMRVRRQAATIYALCSKRSFHEILKDLDRDYFMTPQEAIDYGLADEIVTRYNSECILDEFEKDWLADDAAQIEGISKKIQQLSDDDSGLATGPQSRR</sequence>
<dbReference type="GO" id="GO:0006515">
    <property type="term" value="P:protein quality control for misfolded or incompletely synthesized proteins"/>
    <property type="evidence" value="ECO:0007669"/>
    <property type="project" value="TreeGrafter"/>
</dbReference>
<dbReference type="PANTHER" id="PTHR10381">
    <property type="entry name" value="ATP-DEPENDENT CLP PROTEASE PROTEOLYTIC SUBUNIT"/>
    <property type="match status" value="1"/>
</dbReference>
<evidence type="ECO:0000313" key="8">
    <source>
        <dbReference type="EMBL" id="AOT84288.1"/>
    </source>
</evidence>
<evidence type="ECO:0000256" key="4">
    <source>
        <dbReference type="ARBA" id="ARBA00022825"/>
    </source>
</evidence>
<accession>A0A1D8GX57</accession>
<comment type="similarity">
    <text evidence="1 7">Belongs to the peptidase S14 family.</text>
</comment>
<dbReference type="GeneID" id="29991702"/>
<dbReference type="SUPFAM" id="SSF52096">
    <property type="entry name" value="ClpP/crotonase"/>
    <property type="match status" value="1"/>
</dbReference>
<evidence type="ECO:0000256" key="6">
    <source>
        <dbReference type="PROSITE-ProRule" id="PRU10086"/>
    </source>
</evidence>
<dbReference type="InterPro" id="IPR029045">
    <property type="entry name" value="ClpP/crotonase-like_dom_sf"/>
</dbReference>
<reference evidence="8" key="1">
    <citation type="submission" date="2016-07" db="EMBL/GenBank/DDBJ databases">
        <title>Proliferation of group II introns in the chloroplast genome of the green alga Oedocladium carolinianum (Chlorophyceae).</title>
        <authorList>
            <person name="Brouard J.-S."/>
            <person name="Turmel M."/>
            <person name="Otis C."/>
            <person name="Lemieux C."/>
        </authorList>
    </citation>
    <scope>NUCLEOTIDE SEQUENCE</scope>
</reference>
<dbReference type="CDD" id="cd07017">
    <property type="entry name" value="S14_ClpP_2"/>
    <property type="match status" value="1"/>
</dbReference>
<keyword evidence="8" id="KW-0150">Chloroplast</keyword>
<evidence type="ECO:0000256" key="5">
    <source>
        <dbReference type="ARBA" id="ARBA00034021"/>
    </source>
</evidence>
<dbReference type="InterPro" id="IPR023562">
    <property type="entry name" value="ClpP/TepA"/>
</dbReference>
<evidence type="ECO:0000256" key="1">
    <source>
        <dbReference type="ARBA" id="ARBA00007039"/>
    </source>
</evidence>
<comment type="catalytic activity">
    <reaction evidence="5 6">
        <text>Hydrolysis of proteins to small peptides in the presence of ATP and magnesium. alpha-casein is the usual test substrate. In the absence of ATP, only oligopeptides shorter than five residues are hydrolyzed (such as succinyl-Leu-Tyr-|-NHMec, and Leu-Tyr-Leu-|-Tyr-Trp, in which cleavage of the -Tyr-|-Leu- and -Tyr-|-Trp bonds also occurs).</text>
        <dbReference type="EC" id="3.4.21.92"/>
    </reaction>
</comment>
<keyword evidence="3" id="KW-0378">Hydrolase</keyword>
<dbReference type="PRINTS" id="PR00127">
    <property type="entry name" value="CLPPROTEASEP"/>
</dbReference>
<dbReference type="InterPro" id="IPR033135">
    <property type="entry name" value="ClpP_His_AS"/>
</dbReference>